<gene>
    <name evidence="1" type="ORF">FOQG_15387</name>
</gene>
<protein>
    <submittedName>
        <fullName evidence="1">Uncharacterized protein</fullName>
    </submittedName>
</protein>
<dbReference type="EMBL" id="KI979341">
    <property type="protein sequence ID" value="EXK80033.1"/>
    <property type="molecule type" value="Genomic_DNA"/>
</dbReference>
<organism evidence="1 2">
    <name type="scientific">Fusarium oxysporum f. sp. raphani 54005</name>
    <dbReference type="NCBI Taxonomy" id="1089458"/>
    <lineage>
        <taxon>Eukaryota</taxon>
        <taxon>Fungi</taxon>
        <taxon>Dikarya</taxon>
        <taxon>Ascomycota</taxon>
        <taxon>Pezizomycotina</taxon>
        <taxon>Sordariomycetes</taxon>
        <taxon>Hypocreomycetidae</taxon>
        <taxon>Hypocreales</taxon>
        <taxon>Nectriaceae</taxon>
        <taxon>Fusarium</taxon>
        <taxon>Fusarium oxysporum species complex</taxon>
    </lineage>
</organism>
<reference evidence="1 2" key="1">
    <citation type="submission" date="2011-11" db="EMBL/GenBank/DDBJ databases">
        <title>The Genome Sequence of Fusarium oxysporum PHW815.</title>
        <authorList>
            <consortium name="The Broad Institute Genome Sequencing Platform"/>
            <person name="Ma L.-J."/>
            <person name="Gale L.R."/>
            <person name="Schwartz D.C."/>
            <person name="Zhou S."/>
            <person name="Corby-Kistler H."/>
            <person name="Young S.K."/>
            <person name="Zeng Q."/>
            <person name="Gargeya S."/>
            <person name="Fitzgerald M."/>
            <person name="Haas B."/>
            <person name="Abouelleil A."/>
            <person name="Alvarado L."/>
            <person name="Arachchi H.M."/>
            <person name="Berlin A."/>
            <person name="Brown A."/>
            <person name="Chapman S.B."/>
            <person name="Chen Z."/>
            <person name="Dunbar C."/>
            <person name="Freedman E."/>
            <person name="Gearin G."/>
            <person name="Goldberg J."/>
            <person name="Griggs A."/>
            <person name="Gujja S."/>
            <person name="Heiman D."/>
            <person name="Howarth C."/>
            <person name="Larson L."/>
            <person name="Lui A."/>
            <person name="MacDonald P.J.P."/>
            <person name="Montmayeur A."/>
            <person name="Murphy C."/>
            <person name="Neiman D."/>
            <person name="Pearson M."/>
            <person name="Priest M."/>
            <person name="Roberts A."/>
            <person name="Saif S."/>
            <person name="Shea T."/>
            <person name="Shenoy N."/>
            <person name="Sisk P."/>
            <person name="Stolte C."/>
            <person name="Sykes S."/>
            <person name="Wortman J."/>
            <person name="Nusbaum C."/>
            <person name="Birren B."/>
        </authorList>
    </citation>
    <scope>NUCLEOTIDE SEQUENCE [LARGE SCALE GENOMIC DNA]</scope>
    <source>
        <strain evidence="1 2">54005</strain>
    </source>
</reference>
<keyword evidence="2" id="KW-1185">Reference proteome</keyword>
<name>X0BMA4_FUSOX</name>
<accession>X0BMA4</accession>
<evidence type="ECO:0000313" key="1">
    <source>
        <dbReference type="EMBL" id="EXK80033.1"/>
    </source>
</evidence>
<sequence>MSGSLRFIIQHEGIQHEGAEMVSSVKYAVRRGNLYDWVGDSTPEEASAKMVAGHKSNFSLVIYVEL</sequence>
<evidence type="ECO:0000313" key="2">
    <source>
        <dbReference type="Proteomes" id="UP000030663"/>
    </source>
</evidence>
<dbReference type="Proteomes" id="UP000030663">
    <property type="component" value="Unassembled WGS sequence"/>
</dbReference>
<dbReference type="AlphaFoldDB" id="X0BMA4"/>
<dbReference type="HOGENOM" id="CLU_2831317_0_0_1"/>
<proteinExistence type="predicted"/>